<reference evidence="1 2" key="1">
    <citation type="journal article" date="2022" name="Nat. Plants">
        <title>Genomes of leafy and leafless Platanthera orchids illuminate the evolution of mycoheterotrophy.</title>
        <authorList>
            <person name="Li M.H."/>
            <person name="Liu K.W."/>
            <person name="Li Z."/>
            <person name="Lu H.C."/>
            <person name="Ye Q.L."/>
            <person name="Zhang D."/>
            <person name="Wang J.Y."/>
            <person name="Li Y.F."/>
            <person name="Zhong Z.M."/>
            <person name="Liu X."/>
            <person name="Yu X."/>
            <person name="Liu D.K."/>
            <person name="Tu X.D."/>
            <person name="Liu B."/>
            <person name="Hao Y."/>
            <person name="Liao X.Y."/>
            <person name="Jiang Y.T."/>
            <person name="Sun W.H."/>
            <person name="Chen J."/>
            <person name="Chen Y.Q."/>
            <person name="Ai Y."/>
            <person name="Zhai J.W."/>
            <person name="Wu S.S."/>
            <person name="Zhou Z."/>
            <person name="Hsiao Y.Y."/>
            <person name="Wu W.L."/>
            <person name="Chen Y.Y."/>
            <person name="Lin Y.F."/>
            <person name="Hsu J.L."/>
            <person name="Li C.Y."/>
            <person name="Wang Z.W."/>
            <person name="Zhao X."/>
            <person name="Zhong W.Y."/>
            <person name="Ma X.K."/>
            <person name="Ma L."/>
            <person name="Huang J."/>
            <person name="Chen G.Z."/>
            <person name="Huang M.Z."/>
            <person name="Huang L."/>
            <person name="Peng D.H."/>
            <person name="Luo Y.B."/>
            <person name="Zou S.Q."/>
            <person name="Chen S.P."/>
            <person name="Lan S."/>
            <person name="Tsai W.C."/>
            <person name="Van de Peer Y."/>
            <person name="Liu Z.J."/>
        </authorList>
    </citation>
    <scope>NUCLEOTIDE SEQUENCE [LARGE SCALE GENOMIC DNA]</scope>
    <source>
        <strain evidence="1">Lor288</strain>
    </source>
</reference>
<dbReference type="EMBL" id="JBBWWR010000016">
    <property type="protein sequence ID" value="KAK8948184.1"/>
    <property type="molecule type" value="Genomic_DNA"/>
</dbReference>
<accession>A0ABR2LSP6</accession>
<organism evidence="1 2">
    <name type="scientific">Platanthera guangdongensis</name>
    <dbReference type="NCBI Taxonomy" id="2320717"/>
    <lineage>
        <taxon>Eukaryota</taxon>
        <taxon>Viridiplantae</taxon>
        <taxon>Streptophyta</taxon>
        <taxon>Embryophyta</taxon>
        <taxon>Tracheophyta</taxon>
        <taxon>Spermatophyta</taxon>
        <taxon>Magnoliopsida</taxon>
        <taxon>Liliopsida</taxon>
        <taxon>Asparagales</taxon>
        <taxon>Orchidaceae</taxon>
        <taxon>Orchidoideae</taxon>
        <taxon>Orchideae</taxon>
        <taxon>Orchidinae</taxon>
        <taxon>Platanthera</taxon>
    </lineage>
</organism>
<comment type="caution">
    <text evidence="1">The sequence shown here is derived from an EMBL/GenBank/DDBJ whole genome shotgun (WGS) entry which is preliminary data.</text>
</comment>
<name>A0ABR2LSP6_9ASPA</name>
<evidence type="ECO:0000313" key="1">
    <source>
        <dbReference type="EMBL" id="KAK8948184.1"/>
    </source>
</evidence>
<evidence type="ECO:0000313" key="2">
    <source>
        <dbReference type="Proteomes" id="UP001412067"/>
    </source>
</evidence>
<protein>
    <submittedName>
        <fullName evidence="1">Uncharacterized protein</fullName>
    </submittedName>
</protein>
<dbReference type="Proteomes" id="UP001412067">
    <property type="component" value="Unassembled WGS sequence"/>
</dbReference>
<keyword evidence="2" id="KW-1185">Reference proteome</keyword>
<gene>
    <name evidence="1" type="ORF">KSP40_PGU005304</name>
</gene>
<sequence>MHPFCFSIKIVSRPSQLRVFSGELAGNLQESSQETGAFSRLDSPAISIKDHWPC</sequence>
<proteinExistence type="predicted"/>